<gene>
    <name evidence="2" type="ORF">GWR21_29320</name>
</gene>
<keyword evidence="1" id="KW-0472">Membrane</keyword>
<dbReference type="Gene3D" id="3.30.70.1430">
    <property type="entry name" value="Multidrug efflux transporter AcrB pore domain"/>
    <property type="match status" value="2"/>
</dbReference>
<feature type="transmembrane region" description="Helical" evidence="1">
    <location>
        <begin position="884"/>
        <end position="906"/>
    </location>
</feature>
<dbReference type="SUPFAM" id="SSF82714">
    <property type="entry name" value="Multidrug efflux transporter AcrB TolC docking domain, DN and DC subdomains"/>
    <property type="match status" value="1"/>
</dbReference>
<dbReference type="InterPro" id="IPR027463">
    <property type="entry name" value="AcrB_DN_DC_subdom"/>
</dbReference>
<feature type="transmembrane region" description="Helical" evidence="1">
    <location>
        <begin position="358"/>
        <end position="380"/>
    </location>
</feature>
<keyword evidence="1" id="KW-0812">Transmembrane</keyword>
<dbReference type="EMBL" id="CP048113">
    <property type="protein sequence ID" value="QHS63535.1"/>
    <property type="molecule type" value="Genomic_DNA"/>
</dbReference>
<dbReference type="Pfam" id="PF00873">
    <property type="entry name" value="ACR_tran"/>
    <property type="match status" value="1"/>
</dbReference>
<evidence type="ECO:0000313" key="2">
    <source>
        <dbReference type="EMBL" id="QHS63535.1"/>
    </source>
</evidence>
<dbReference type="PANTHER" id="PTHR32063">
    <property type="match status" value="1"/>
</dbReference>
<feature type="transmembrane region" description="Helical" evidence="1">
    <location>
        <begin position="333"/>
        <end position="351"/>
    </location>
</feature>
<name>A0A6B9ZQ95_9BACT</name>
<feature type="transmembrane region" description="Helical" evidence="1">
    <location>
        <begin position="450"/>
        <end position="474"/>
    </location>
</feature>
<evidence type="ECO:0000256" key="1">
    <source>
        <dbReference type="SAM" id="Phobius"/>
    </source>
</evidence>
<dbReference type="RefSeq" id="WP_162335251.1">
    <property type="nucleotide sequence ID" value="NZ_CP048113.1"/>
</dbReference>
<sequence>MTFLTPVRLLLIYLVFAMMGLLALPYMRIDLLPGQMGKSLTVNYQTANTSPELNESRYTSMLENGLSQLTQIRHMESVSTESGGEVVIRFDAAADLKEKRFQMAMLIRQLYPKLTVGISYPTIANTTTVSKMESEAIRVYMINGPGDRSKLQKQFSPLLHKFFLAIKDIRELEIIGAPKQEISVTYNRSKCAAFHVTSTEIRQALSEQYRLTFPCMIRDDHGQKLFITIGENSPTLQSLSDAMVVNESGQAIKLAALAEISQHETLITDYYRINGQNALNVNLYPKPGSNALALSKKLDLAANEINKQLPPGYSLKLVYDKTAFLHAELQTNYKRSALAIGILLAFILVAYQSIRSTIVILSSLVVNICIGILLICLFQVNINLYTVGGVTLAFGLIIDNAIVNLDYYQRHRNLKILPAMLGANLCIITGLSIVYMLPDQESKDYNDFCAMIILSLCASLLVAVGFTPAVSSLLQNHKLNFSSHKIRRRMWRLYTIYQKCLQTLAPGKYAISAIFFVCLGIGCYLFQTHIGERSGIRNPDQTKLYLTCNLADGHTALQMNELFQPMEDYLKQQKGIDKFITYIQSGQYGGIEIFIKKDHVHGTYTAQLYDALVSRTNAIEGVKWQLWGLGKFHSTSNHQQAASYSVLLRGYHYQQLEDQAHRLRHHLQQNSRVVQVNVNAQYSMRDREMTSSSFSTNPANSRLVYNALHDYQAEIQPLLLVQNNGEYSPVYVRSGGWQERSQFEFLHDPATQDSMPFSLNQFGQLAREKVSNKIYKKDRQYLRVVSYNYQGDDQFGSQHQALAIRQFNVVMPAGFSASKYAFNFKEENKALPVWPLWLLVALNFVITCMVFENLKQPLLLISLIPLSFTGLLYVFALTDHFVDQGAYAAFLMLGCLAVNAGIFLINDYNHSSKRYFTDPYQRLARAFFARSRPIVLTIISCCCALLPFLFDGEDVIFWYSFSVGTLSGLLFSFLTLFIYLPLMLAPRYSKS</sequence>
<evidence type="ECO:0000313" key="3">
    <source>
        <dbReference type="Proteomes" id="UP000476411"/>
    </source>
</evidence>
<organism evidence="2 3">
    <name type="scientific">Chitinophaga agri</name>
    <dbReference type="NCBI Taxonomy" id="2703787"/>
    <lineage>
        <taxon>Bacteria</taxon>
        <taxon>Pseudomonadati</taxon>
        <taxon>Bacteroidota</taxon>
        <taxon>Chitinophagia</taxon>
        <taxon>Chitinophagales</taxon>
        <taxon>Chitinophagaceae</taxon>
        <taxon>Chitinophaga</taxon>
    </lineage>
</organism>
<dbReference type="GO" id="GO:0042910">
    <property type="term" value="F:xenobiotic transmembrane transporter activity"/>
    <property type="evidence" value="ECO:0007669"/>
    <property type="project" value="TreeGrafter"/>
</dbReference>
<accession>A0A6B9ZQ95</accession>
<dbReference type="Gene3D" id="1.20.1640.10">
    <property type="entry name" value="Multidrug efflux transporter AcrB transmembrane domain"/>
    <property type="match status" value="2"/>
</dbReference>
<dbReference type="Gene3D" id="3.30.70.1440">
    <property type="entry name" value="Multidrug efflux transporter AcrB pore domain"/>
    <property type="match status" value="1"/>
</dbReference>
<feature type="transmembrane region" description="Helical" evidence="1">
    <location>
        <begin position="386"/>
        <end position="405"/>
    </location>
</feature>
<feature type="transmembrane region" description="Helical" evidence="1">
    <location>
        <begin position="7"/>
        <end position="27"/>
    </location>
</feature>
<dbReference type="PANTHER" id="PTHR32063:SF0">
    <property type="entry name" value="SWARMING MOTILITY PROTEIN SWRC"/>
    <property type="match status" value="1"/>
</dbReference>
<dbReference type="Proteomes" id="UP000476411">
    <property type="component" value="Chromosome"/>
</dbReference>
<dbReference type="PRINTS" id="PR00702">
    <property type="entry name" value="ACRIFLAVINRP"/>
</dbReference>
<keyword evidence="3" id="KW-1185">Reference proteome</keyword>
<protein>
    <submittedName>
        <fullName evidence="2">Efflux RND transporter permease subunit</fullName>
    </submittedName>
</protein>
<feature type="transmembrane region" description="Helical" evidence="1">
    <location>
        <begin position="417"/>
        <end position="438"/>
    </location>
</feature>
<dbReference type="GO" id="GO:0005886">
    <property type="term" value="C:plasma membrane"/>
    <property type="evidence" value="ECO:0007669"/>
    <property type="project" value="TreeGrafter"/>
</dbReference>
<dbReference type="KEGG" id="chih:GWR21_29320"/>
<feature type="transmembrane region" description="Helical" evidence="1">
    <location>
        <begin position="858"/>
        <end position="878"/>
    </location>
</feature>
<dbReference type="SUPFAM" id="SSF82866">
    <property type="entry name" value="Multidrug efflux transporter AcrB transmembrane domain"/>
    <property type="match status" value="2"/>
</dbReference>
<dbReference type="Gene3D" id="3.30.2090.10">
    <property type="entry name" value="Multidrug efflux transporter AcrB TolC docking domain, DN and DC subdomains"/>
    <property type="match status" value="2"/>
</dbReference>
<feature type="transmembrane region" description="Helical" evidence="1">
    <location>
        <begin position="956"/>
        <end position="982"/>
    </location>
</feature>
<dbReference type="SUPFAM" id="SSF82693">
    <property type="entry name" value="Multidrug efflux transporter AcrB pore domain, PN1, PN2, PC1 and PC2 subdomains"/>
    <property type="match status" value="2"/>
</dbReference>
<dbReference type="Gene3D" id="3.30.70.1320">
    <property type="entry name" value="Multidrug efflux transporter AcrB pore domain like"/>
    <property type="match status" value="1"/>
</dbReference>
<dbReference type="AlphaFoldDB" id="A0A6B9ZQ95"/>
<keyword evidence="1" id="KW-1133">Transmembrane helix</keyword>
<feature type="transmembrane region" description="Helical" evidence="1">
    <location>
        <begin position="833"/>
        <end position="851"/>
    </location>
</feature>
<proteinExistence type="predicted"/>
<feature type="transmembrane region" description="Helical" evidence="1">
    <location>
        <begin position="509"/>
        <end position="527"/>
    </location>
</feature>
<dbReference type="InterPro" id="IPR001036">
    <property type="entry name" value="Acrflvin-R"/>
</dbReference>
<reference evidence="2 3" key="1">
    <citation type="submission" date="2020-01" db="EMBL/GenBank/DDBJ databases">
        <title>Complete genome sequence of Chitinophaga sp. H33E-04 isolated from quinoa roots.</title>
        <authorList>
            <person name="Weon H.-Y."/>
            <person name="Lee S.A."/>
        </authorList>
    </citation>
    <scope>NUCLEOTIDE SEQUENCE [LARGE SCALE GENOMIC DNA]</scope>
    <source>
        <strain evidence="2 3">H33E-04</strain>
    </source>
</reference>
<feature type="transmembrane region" description="Helical" evidence="1">
    <location>
        <begin position="927"/>
        <end position="950"/>
    </location>
</feature>